<dbReference type="InterPro" id="IPR029044">
    <property type="entry name" value="Nucleotide-diphossugar_trans"/>
</dbReference>
<dbReference type="Pfam" id="PF05637">
    <property type="entry name" value="Glyco_transf_34"/>
    <property type="match status" value="1"/>
</dbReference>
<sequence length="474" mass="53700">MVTLVSCFSDRNANSSLDNHLEYCRRTRAKHRFEPISCCVDSIELRTLYKYQLLSDVLRQAQEGEVVVFATENALFVRFHDFDAIMAGRDILLTQGHFGVNTEMFVLRNTEENRRIVRGMAARCRQYYEYGNYVTEAALLEDLPAMTDCDEVNGVVPIASMWSGQHPDLRGRPVVAVSLVFTPQLYSKYGPLWRAMFARHLNACHASGELRLFEAAAPVSADSDQALSVYQPGRSMAIVMLYTANIASYARFGEASMRAYCEQHGYTLYVHREVPPEFGRDACGNWAKPFLLSQYLPHHEWVFWVDADIIAMNRSVKLETFTAERERVLTADICGWPFNSGVMGFRNTEENAHALATVLGKVRETEDVQYTFSSQGDQRVFMEELMKLGLCPATDSPDLVSFRELNTPWYYADRDTFLCHFHGLSAEMRTLYMSMDSVPDGGFEAIEAAGASPDAPRISFDAAPRMDLQIRMPT</sequence>
<dbReference type="GO" id="GO:0016020">
    <property type="term" value="C:membrane"/>
    <property type="evidence" value="ECO:0007669"/>
    <property type="project" value="InterPro"/>
</dbReference>
<dbReference type="PANTHER" id="PTHR31306">
    <property type="entry name" value="ALPHA-1,6-MANNOSYLTRANSFERASE MNN11-RELATED"/>
    <property type="match status" value="1"/>
</dbReference>
<evidence type="ECO:0000256" key="2">
    <source>
        <dbReference type="ARBA" id="ARBA00022679"/>
    </source>
</evidence>
<organism evidence="3 4">
    <name type="scientific">Caballeronia hypogeia</name>
    <dbReference type="NCBI Taxonomy" id="1777140"/>
    <lineage>
        <taxon>Bacteria</taxon>
        <taxon>Pseudomonadati</taxon>
        <taxon>Pseudomonadota</taxon>
        <taxon>Betaproteobacteria</taxon>
        <taxon>Burkholderiales</taxon>
        <taxon>Burkholderiaceae</taxon>
        <taxon>Caballeronia</taxon>
    </lineage>
</organism>
<reference evidence="3" key="1">
    <citation type="submission" date="2016-01" db="EMBL/GenBank/DDBJ databases">
        <authorList>
            <person name="Peeters C."/>
        </authorList>
    </citation>
    <scope>NUCLEOTIDE SEQUENCE</scope>
    <source>
        <strain evidence="3">LMG 29322</strain>
    </source>
</reference>
<gene>
    <name evidence="3" type="ORF">AWB79_04016</name>
</gene>
<dbReference type="Proteomes" id="UP000054851">
    <property type="component" value="Unassembled WGS sequence"/>
</dbReference>
<keyword evidence="2 3" id="KW-0808">Transferase</keyword>
<protein>
    <submittedName>
        <fullName evidence="3">Galactosyl transferase GMA12/MNN10 domain protein</fullName>
    </submittedName>
</protein>
<comment type="caution">
    <text evidence="3">The sequence shown here is derived from an EMBL/GenBank/DDBJ whole genome shotgun (WGS) entry which is preliminary data.</text>
</comment>
<evidence type="ECO:0000313" key="3">
    <source>
        <dbReference type="EMBL" id="SAK71963.1"/>
    </source>
</evidence>
<dbReference type="Gene3D" id="3.90.550.10">
    <property type="entry name" value="Spore Coat Polysaccharide Biosynthesis Protein SpsA, Chain A"/>
    <property type="match status" value="1"/>
</dbReference>
<proteinExistence type="predicted"/>
<name>A0A158BPI9_9BURK</name>
<keyword evidence="4" id="KW-1185">Reference proteome</keyword>
<keyword evidence="1" id="KW-0328">Glycosyltransferase</keyword>
<dbReference type="GO" id="GO:0006487">
    <property type="term" value="P:protein N-linked glycosylation"/>
    <property type="evidence" value="ECO:0007669"/>
    <property type="project" value="TreeGrafter"/>
</dbReference>
<dbReference type="STRING" id="1777140.AWB79_04016"/>
<dbReference type="OrthoDB" id="8829532at2"/>
<dbReference type="InterPro" id="IPR008630">
    <property type="entry name" value="Glyco_trans_34"/>
</dbReference>
<accession>A0A158BPI9</accession>
<dbReference type="EMBL" id="FCOA02000013">
    <property type="protein sequence ID" value="SAK71963.1"/>
    <property type="molecule type" value="Genomic_DNA"/>
</dbReference>
<dbReference type="SUPFAM" id="SSF53448">
    <property type="entry name" value="Nucleotide-diphospho-sugar transferases"/>
    <property type="match status" value="1"/>
</dbReference>
<dbReference type="AlphaFoldDB" id="A0A158BPI9"/>
<evidence type="ECO:0000313" key="4">
    <source>
        <dbReference type="Proteomes" id="UP000054851"/>
    </source>
</evidence>
<dbReference type="GO" id="GO:0016757">
    <property type="term" value="F:glycosyltransferase activity"/>
    <property type="evidence" value="ECO:0007669"/>
    <property type="project" value="UniProtKB-KW"/>
</dbReference>
<evidence type="ECO:0000256" key="1">
    <source>
        <dbReference type="ARBA" id="ARBA00022676"/>
    </source>
</evidence>
<dbReference type="PANTHER" id="PTHR31306:SF4">
    <property type="entry name" value="ALPHA-1,2-GALACTOSYLTRANSFERASE"/>
    <property type="match status" value="1"/>
</dbReference>